<keyword evidence="3" id="KW-0067">ATP-binding</keyword>
<dbReference type="PANTHER" id="PTHR48012">
    <property type="entry name" value="STERILE20-LIKE KINASE, ISOFORM B-RELATED"/>
    <property type="match status" value="1"/>
</dbReference>
<evidence type="ECO:0000313" key="5">
    <source>
        <dbReference type="Proteomes" id="UP000887566"/>
    </source>
</evidence>
<evidence type="ECO:0000256" key="3">
    <source>
        <dbReference type="ARBA" id="ARBA00022840"/>
    </source>
</evidence>
<keyword evidence="2" id="KW-0547">Nucleotide-binding</keyword>
<dbReference type="Gene3D" id="1.10.510.10">
    <property type="entry name" value="Transferase(Phosphotransferase) domain 1"/>
    <property type="match status" value="2"/>
</dbReference>
<proteinExistence type="inferred from homology"/>
<reference evidence="6" key="1">
    <citation type="submission" date="2022-11" db="UniProtKB">
        <authorList>
            <consortium name="WormBaseParasite"/>
        </authorList>
    </citation>
    <scope>IDENTIFICATION</scope>
</reference>
<evidence type="ECO:0000313" key="6">
    <source>
        <dbReference type="WBParaSite" id="PSAMB.scaffold240size62431.g3806.t1"/>
    </source>
</evidence>
<dbReference type="Pfam" id="PF00069">
    <property type="entry name" value="Pkinase"/>
    <property type="match status" value="2"/>
</dbReference>
<dbReference type="PROSITE" id="PS50011">
    <property type="entry name" value="PROTEIN_KINASE_DOM"/>
    <property type="match status" value="1"/>
</dbReference>
<protein>
    <submittedName>
        <fullName evidence="6">Protein kinase domain-containing protein</fullName>
    </submittedName>
</protein>
<keyword evidence="5" id="KW-1185">Reference proteome</keyword>
<dbReference type="InterPro" id="IPR011009">
    <property type="entry name" value="Kinase-like_dom_sf"/>
</dbReference>
<dbReference type="GO" id="GO:0005737">
    <property type="term" value="C:cytoplasm"/>
    <property type="evidence" value="ECO:0007669"/>
    <property type="project" value="TreeGrafter"/>
</dbReference>
<dbReference type="GO" id="GO:0004674">
    <property type="term" value="F:protein serine/threonine kinase activity"/>
    <property type="evidence" value="ECO:0007669"/>
    <property type="project" value="TreeGrafter"/>
</dbReference>
<feature type="domain" description="Protein kinase" evidence="4">
    <location>
        <begin position="32"/>
        <end position="205"/>
    </location>
</feature>
<dbReference type="InterPro" id="IPR050629">
    <property type="entry name" value="STE20/SPS1-PAK"/>
</dbReference>
<evidence type="ECO:0000259" key="4">
    <source>
        <dbReference type="PROSITE" id="PS50011"/>
    </source>
</evidence>
<dbReference type="InterPro" id="IPR000719">
    <property type="entry name" value="Prot_kinase_dom"/>
</dbReference>
<dbReference type="SUPFAM" id="SSF56112">
    <property type="entry name" value="Protein kinase-like (PK-like)"/>
    <property type="match status" value="1"/>
</dbReference>
<name>A0A914VUH1_9BILA</name>
<comment type="similarity">
    <text evidence="1">Belongs to the protein kinase superfamily. STE Ser/Thr protein kinase family. STE20 subfamily.</text>
</comment>
<dbReference type="WBParaSite" id="PSAMB.scaffold240size62431.g3806.t1">
    <property type="protein sequence ID" value="PSAMB.scaffold240size62431.g3806.t1"/>
    <property type="gene ID" value="PSAMB.scaffold240size62431.g3806"/>
</dbReference>
<evidence type="ECO:0000256" key="2">
    <source>
        <dbReference type="ARBA" id="ARBA00022741"/>
    </source>
</evidence>
<evidence type="ECO:0000256" key="1">
    <source>
        <dbReference type="ARBA" id="ARBA00008874"/>
    </source>
</evidence>
<dbReference type="Proteomes" id="UP000887566">
    <property type="component" value="Unplaced"/>
</dbReference>
<dbReference type="GO" id="GO:0005524">
    <property type="term" value="F:ATP binding"/>
    <property type="evidence" value="ECO:0007669"/>
    <property type="project" value="UniProtKB-KW"/>
</dbReference>
<accession>A0A914VUH1</accession>
<sequence length="205" mass="23183">MSELQSRETDLASLVPENAIDAAFRILSLEDWPKVEQIGQGAFGKVWKHGTPRKETPFAAGKHMKVQLWNLNKEQKADLELRINSFIREVDVLTKVSSKCHEHFVQFIGCYLDKKKLILFTEWMPNGSVKNHIIERDNLLLTIDNNVKLADFGLAHGLVVNNDSYTISQSAPSGFHGTIIYAAPEVLTGETYGRRADIWCVFLLN</sequence>
<organism evidence="5 6">
    <name type="scientific">Plectus sambesii</name>
    <dbReference type="NCBI Taxonomy" id="2011161"/>
    <lineage>
        <taxon>Eukaryota</taxon>
        <taxon>Metazoa</taxon>
        <taxon>Ecdysozoa</taxon>
        <taxon>Nematoda</taxon>
        <taxon>Chromadorea</taxon>
        <taxon>Plectida</taxon>
        <taxon>Plectina</taxon>
        <taxon>Plectoidea</taxon>
        <taxon>Plectidae</taxon>
        <taxon>Plectus</taxon>
    </lineage>
</organism>
<dbReference type="AlphaFoldDB" id="A0A914VUH1"/>
<dbReference type="PANTHER" id="PTHR48012:SF4">
    <property type="entry name" value="MITOGEN-ACTIVATED PROTEIN KINASE KINASE KINASE A"/>
    <property type="match status" value="1"/>
</dbReference>